<name>A0A420WG59_9PROT</name>
<dbReference type="EMBL" id="RBIG01000002">
    <property type="protein sequence ID" value="RKQ70004.1"/>
    <property type="molecule type" value="Genomic_DNA"/>
</dbReference>
<gene>
    <name evidence="3" type="ORF">BCL74_1940</name>
</gene>
<dbReference type="OrthoDB" id="9794615at2"/>
<keyword evidence="1" id="KW-0489">Methyltransferase</keyword>
<protein>
    <submittedName>
        <fullName evidence="3">Putative nicotinamide N-methyase</fullName>
    </submittedName>
</protein>
<dbReference type="InterPro" id="IPR050078">
    <property type="entry name" value="Ribosomal_L11_MeTrfase_PrmA"/>
</dbReference>
<dbReference type="Gene3D" id="3.40.50.150">
    <property type="entry name" value="Vaccinia Virus protein VP39"/>
    <property type="match status" value="1"/>
</dbReference>
<dbReference type="Proteomes" id="UP000277424">
    <property type="component" value="Unassembled WGS sequence"/>
</dbReference>
<sequence length="217" mass="23066">MIDNPEGFVTRNTSQRSAPLVPEILLHLADAVMPLWEMTEADLERQGIPPPYWAFAWPGGQAVARLILDRPELVKGKQVLDLGAGGGIAAIAAMKAGAAQAKANDIDALALAAIALNAAANKVAVDVLDRDLLDDPARGWDVILAGDLCYEKPMAGRVMGWLRAAASRGTTVLLGDPGRAYAPADGLYKLGDFAVPVSRDLEDRDIRHTAVWQVLPG</sequence>
<dbReference type="GO" id="GO:0016279">
    <property type="term" value="F:protein-lysine N-methyltransferase activity"/>
    <property type="evidence" value="ECO:0007669"/>
    <property type="project" value="TreeGrafter"/>
</dbReference>
<evidence type="ECO:0000256" key="1">
    <source>
        <dbReference type="ARBA" id="ARBA00022603"/>
    </source>
</evidence>
<comment type="caution">
    <text evidence="3">The sequence shown here is derived from an EMBL/GenBank/DDBJ whole genome shotgun (WGS) entry which is preliminary data.</text>
</comment>
<dbReference type="RefSeq" id="WP_121219518.1">
    <property type="nucleotide sequence ID" value="NZ_RBIG01000002.1"/>
</dbReference>
<proteinExistence type="predicted"/>
<dbReference type="SUPFAM" id="SSF53335">
    <property type="entry name" value="S-adenosyl-L-methionine-dependent methyltransferases"/>
    <property type="match status" value="1"/>
</dbReference>
<dbReference type="Pfam" id="PF06325">
    <property type="entry name" value="PrmA"/>
    <property type="match status" value="1"/>
</dbReference>
<dbReference type="PANTHER" id="PTHR43648">
    <property type="entry name" value="ELECTRON TRANSFER FLAVOPROTEIN BETA SUBUNIT LYSINE METHYLTRANSFERASE"/>
    <property type="match status" value="1"/>
</dbReference>
<reference evidence="3 4" key="1">
    <citation type="submission" date="2018-10" db="EMBL/GenBank/DDBJ databases">
        <title>Comparative analysis of microorganisms from saline springs in Andes Mountain Range, Colombia.</title>
        <authorList>
            <person name="Rubin E."/>
        </authorList>
    </citation>
    <scope>NUCLEOTIDE SEQUENCE [LARGE SCALE GENOMIC DNA]</scope>
    <source>
        <strain evidence="3 4">USBA 36</strain>
    </source>
</reference>
<organism evidence="3 4">
    <name type="scientific">Oceanibaculum indicum</name>
    <dbReference type="NCBI Taxonomy" id="526216"/>
    <lineage>
        <taxon>Bacteria</taxon>
        <taxon>Pseudomonadati</taxon>
        <taxon>Pseudomonadota</taxon>
        <taxon>Alphaproteobacteria</taxon>
        <taxon>Rhodospirillales</taxon>
        <taxon>Oceanibaculaceae</taxon>
        <taxon>Oceanibaculum</taxon>
    </lineage>
</organism>
<evidence type="ECO:0000313" key="4">
    <source>
        <dbReference type="Proteomes" id="UP000277424"/>
    </source>
</evidence>
<dbReference type="InterPro" id="IPR029063">
    <property type="entry name" value="SAM-dependent_MTases_sf"/>
</dbReference>
<dbReference type="PANTHER" id="PTHR43648:SF1">
    <property type="entry name" value="ELECTRON TRANSFER FLAVOPROTEIN BETA SUBUNIT LYSINE METHYLTRANSFERASE"/>
    <property type="match status" value="1"/>
</dbReference>
<keyword evidence="2" id="KW-0808">Transferase</keyword>
<accession>A0A420WG59</accession>
<evidence type="ECO:0000313" key="3">
    <source>
        <dbReference type="EMBL" id="RKQ70004.1"/>
    </source>
</evidence>
<dbReference type="GO" id="GO:0032259">
    <property type="term" value="P:methylation"/>
    <property type="evidence" value="ECO:0007669"/>
    <property type="project" value="UniProtKB-KW"/>
</dbReference>
<dbReference type="AlphaFoldDB" id="A0A420WG59"/>
<evidence type="ECO:0000256" key="2">
    <source>
        <dbReference type="ARBA" id="ARBA00022679"/>
    </source>
</evidence>